<feature type="transmembrane region" description="Helical" evidence="7">
    <location>
        <begin position="767"/>
        <end position="796"/>
    </location>
</feature>
<gene>
    <name evidence="10" type="ORF">ACFQNJ_06280</name>
</gene>
<feature type="domain" description="ABC3 transporter permease C-terminal" evidence="8">
    <location>
        <begin position="252"/>
        <end position="369"/>
    </location>
</feature>
<feature type="transmembrane region" description="Helical" evidence="7">
    <location>
        <begin position="816"/>
        <end position="835"/>
    </location>
</feature>
<keyword evidence="3" id="KW-1003">Cell membrane</keyword>
<dbReference type="InterPro" id="IPR051447">
    <property type="entry name" value="Lipoprotein-release_system"/>
</dbReference>
<comment type="similarity">
    <text evidence="2">Belongs to the ABC-4 integral membrane protein family. LolC/E subfamily.</text>
</comment>
<dbReference type="EMBL" id="JBHTBX010000003">
    <property type="protein sequence ID" value="MFC7434116.1"/>
    <property type="molecule type" value="Genomic_DNA"/>
</dbReference>
<feature type="transmembrane region" description="Helical" evidence="7">
    <location>
        <begin position="344"/>
        <end position="364"/>
    </location>
</feature>
<proteinExistence type="inferred from homology"/>
<dbReference type="PANTHER" id="PTHR30489">
    <property type="entry name" value="LIPOPROTEIN-RELEASING SYSTEM TRANSMEMBRANE PROTEIN LOLE"/>
    <property type="match status" value="1"/>
</dbReference>
<evidence type="ECO:0000256" key="6">
    <source>
        <dbReference type="ARBA" id="ARBA00023136"/>
    </source>
</evidence>
<dbReference type="PANTHER" id="PTHR30489:SF0">
    <property type="entry name" value="LIPOPROTEIN-RELEASING SYSTEM TRANSMEMBRANE PROTEIN LOLE"/>
    <property type="match status" value="1"/>
</dbReference>
<accession>A0ABW2R7S7</accession>
<reference evidence="11" key="1">
    <citation type="journal article" date="2019" name="Int. J. Syst. Evol. Microbiol.">
        <title>The Global Catalogue of Microorganisms (GCM) 10K type strain sequencing project: providing services to taxonomists for standard genome sequencing and annotation.</title>
        <authorList>
            <consortium name="The Broad Institute Genomics Platform"/>
            <consortium name="The Broad Institute Genome Sequencing Center for Infectious Disease"/>
            <person name="Wu L."/>
            <person name="Ma J."/>
        </authorList>
    </citation>
    <scope>NUCLEOTIDE SEQUENCE [LARGE SCALE GENOMIC DNA]</scope>
    <source>
        <strain evidence="11">CCUG 54518</strain>
    </source>
</reference>
<keyword evidence="5 7" id="KW-1133">Transmembrane helix</keyword>
<evidence type="ECO:0000256" key="1">
    <source>
        <dbReference type="ARBA" id="ARBA00004651"/>
    </source>
</evidence>
<evidence type="ECO:0000259" key="8">
    <source>
        <dbReference type="Pfam" id="PF02687"/>
    </source>
</evidence>
<evidence type="ECO:0000256" key="5">
    <source>
        <dbReference type="ARBA" id="ARBA00022989"/>
    </source>
</evidence>
<feature type="domain" description="ABC3 transporter permease C-terminal" evidence="8">
    <location>
        <begin position="726"/>
        <end position="839"/>
    </location>
</feature>
<dbReference type="RefSeq" id="WP_382255034.1">
    <property type="nucleotide sequence ID" value="NZ_JBHTBX010000003.1"/>
</dbReference>
<evidence type="ECO:0000313" key="10">
    <source>
        <dbReference type="EMBL" id="MFC7434116.1"/>
    </source>
</evidence>
<name>A0ABW2R7S7_9BURK</name>
<dbReference type="Pfam" id="PF02687">
    <property type="entry name" value="FtsX"/>
    <property type="match status" value="2"/>
</dbReference>
<feature type="domain" description="MacB-like periplasmic core" evidence="9">
    <location>
        <begin position="20"/>
        <end position="221"/>
    </location>
</feature>
<dbReference type="InterPro" id="IPR003838">
    <property type="entry name" value="ABC3_permease_C"/>
</dbReference>
<comment type="caution">
    <text evidence="10">The sequence shown here is derived from an EMBL/GenBank/DDBJ whole genome shotgun (WGS) entry which is preliminary data.</text>
</comment>
<feature type="transmembrane region" description="Helical" evidence="7">
    <location>
        <begin position="393"/>
        <end position="412"/>
    </location>
</feature>
<feature type="transmembrane region" description="Helical" evidence="7">
    <location>
        <begin position="722"/>
        <end position="746"/>
    </location>
</feature>
<sequence length="851" mass="89636">MWQLLRTFSWQEWRHHPWRTAAAILAVMLGVALALAVQLINASALSEFSGAVSAVNGRPDLELRARNGSLDDAWLERIATHPSVQTASPILEVPTSVRTAGTTSGQPVRLLGVDALSVAAVSPALMPRIEGGDRLDLFAADAVFLNPAARQQLGTGTTLEVQSGLRWHRLRVAGTVAAPGPPLLVMDIAAAQELADRVGELSRIDLRLKAGTNGDDLTADLPLPAHWLAQRPDDGNERASNLSRAYRVNLSVLALVALFTGAFLVFSVMALSVARRQQQLALLGMSGQDRLRLVLAESALLGLLGSALGVALGTGLAALALRLLGGDLGGGYFDGVSPRLQWRAWDALLFGGLGVVAAIAGGWWPARSSQRMAPALALKGLGSAPVPGPRRHLPALAMITGAVLLALLPPVAGIPLGAYVAIGLLLVGGIAALPLGIGILLDRLAPVLTRRAIPMLALERARRQRETAAVATSGVVASLALSVALTVMVASFRDSVTIWLDGVLPAQLYVRASDTSVGDGNVLPPALMTEISALPGVYRVDPLRATRLQIDPALPPVVLLARPLDTTGAGRAGQSLPLVGNPVTPPDLGPGGAQVVPVYVSEAMVDLHGARPGQWLPDWSRAMVTQTQQPVAFFVAGVWRDYARQHGSIVIDRDHYRRLTGDQRINDIAIHLNEGADEDLVREAIRQAAGRHGASELLEFASASEIRAISLRIFDRSFAVTYWLQAVAIGIGLFGVAASFSAQVLARRREFGLLAHLGLTRQDILRVVAGEGLAWTTLGALAGLGLGLLVSVILVHVVNPQSFHWTMDLALPAGRLAALCLAVVVAGTITAWLAGRAAASGDAVQAVKEDW</sequence>
<keyword evidence="11" id="KW-1185">Reference proteome</keyword>
<protein>
    <submittedName>
        <fullName evidence="10">FtsX-like permease family protein</fullName>
    </submittedName>
</protein>
<feature type="transmembrane region" description="Helical" evidence="7">
    <location>
        <begin position="294"/>
        <end position="324"/>
    </location>
</feature>
<dbReference type="Proteomes" id="UP001596495">
    <property type="component" value="Unassembled WGS sequence"/>
</dbReference>
<dbReference type="Pfam" id="PF12704">
    <property type="entry name" value="MacB_PCD"/>
    <property type="match status" value="1"/>
</dbReference>
<keyword evidence="6 7" id="KW-0472">Membrane</keyword>
<feature type="transmembrane region" description="Helical" evidence="7">
    <location>
        <begin position="250"/>
        <end position="273"/>
    </location>
</feature>
<evidence type="ECO:0000256" key="3">
    <source>
        <dbReference type="ARBA" id="ARBA00022475"/>
    </source>
</evidence>
<evidence type="ECO:0000313" key="11">
    <source>
        <dbReference type="Proteomes" id="UP001596495"/>
    </source>
</evidence>
<evidence type="ECO:0000256" key="4">
    <source>
        <dbReference type="ARBA" id="ARBA00022692"/>
    </source>
</evidence>
<organism evidence="10 11">
    <name type="scientific">Hydrogenophaga bisanensis</name>
    <dbReference type="NCBI Taxonomy" id="439611"/>
    <lineage>
        <taxon>Bacteria</taxon>
        <taxon>Pseudomonadati</taxon>
        <taxon>Pseudomonadota</taxon>
        <taxon>Betaproteobacteria</taxon>
        <taxon>Burkholderiales</taxon>
        <taxon>Comamonadaceae</taxon>
        <taxon>Hydrogenophaga</taxon>
    </lineage>
</organism>
<feature type="transmembrane region" description="Helical" evidence="7">
    <location>
        <begin position="468"/>
        <end position="492"/>
    </location>
</feature>
<comment type="subcellular location">
    <subcellularLocation>
        <location evidence="1">Cell membrane</location>
        <topology evidence="1">Multi-pass membrane protein</topology>
    </subcellularLocation>
</comment>
<evidence type="ECO:0000259" key="9">
    <source>
        <dbReference type="Pfam" id="PF12704"/>
    </source>
</evidence>
<evidence type="ECO:0000256" key="7">
    <source>
        <dbReference type="SAM" id="Phobius"/>
    </source>
</evidence>
<keyword evidence="4 7" id="KW-0812">Transmembrane</keyword>
<dbReference type="InterPro" id="IPR025857">
    <property type="entry name" value="MacB_PCD"/>
</dbReference>
<evidence type="ECO:0000256" key="2">
    <source>
        <dbReference type="ARBA" id="ARBA00005236"/>
    </source>
</evidence>
<feature type="transmembrane region" description="Helical" evidence="7">
    <location>
        <begin position="418"/>
        <end position="441"/>
    </location>
</feature>